<protein>
    <recommendedName>
        <fullName evidence="4">Tetratricopeptide repeat protein</fullName>
    </recommendedName>
</protein>
<feature type="chain" id="PRO_5047530191" description="Tetratricopeptide repeat protein" evidence="1">
    <location>
        <begin position="25"/>
        <end position="537"/>
    </location>
</feature>
<dbReference type="Proteomes" id="UP001526430">
    <property type="component" value="Unassembled WGS sequence"/>
</dbReference>
<sequence length="537" mass="57962">MPYPVFARALLAAGLAAAPLAVYAQSHDHGHAGGGAAVLGRVHFPVQCSPEAQAAFDEGMKLQHSFWYQAAGQAFQQVRQHDPGCTMAYWGEALSLLTNPYSPPSPENLRRGRTLLDEARRAGARNEREAAYVDALSQVFAGDDLTQHRARLGDFRDAMGRLHARFPDDAEAAIQYALLLGVAASPADKTYADQLRGATILEAEWERQPEHPGIVHYLIHLYDYPPLAARGVRAAERYATLAADAAHALHMPSHIFTRIGRWEGSIESNQRSAERAVATGDVDGEFHALDYMVYAYLQTGQDEAARRALASAGRARSAQPPRNTHAFAAAAMPARLALERGAWPEAAALPAPTQAGAYPYTNALTHFARAIGLARSSRPAEAAADIDALRHIAEALRARDAYWAEQVDIQRQSAEGIALLAAGRNEDGLAALRIAAERESRTDKHVVTPGPLAPARELLAEALLETGHPADALREFEAVQQTEPRRFRAVAGAARAAEQAGDPATARRHYAALLEIAPNADATRAELAQARAFVSTR</sequence>
<comment type="caution">
    <text evidence="2">The sequence shown here is derived from an EMBL/GenBank/DDBJ whole genome shotgun (WGS) entry which is preliminary data.</text>
</comment>
<dbReference type="PANTHER" id="PTHR45588:SF1">
    <property type="entry name" value="WW DOMAIN-CONTAINING PROTEIN"/>
    <property type="match status" value="1"/>
</dbReference>
<dbReference type="SUPFAM" id="SSF48452">
    <property type="entry name" value="TPR-like"/>
    <property type="match status" value="1"/>
</dbReference>
<dbReference type="EMBL" id="JAPFQI010000022">
    <property type="protein sequence ID" value="MCW8087827.1"/>
    <property type="molecule type" value="Genomic_DNA"/>
</dbReference>
<dbReference type="Gene3D" id="1.25.40.10">
    <property type="entry name" value="Tetratricopeptide repeat domain"/>
    <property type="match status" value="1"/>
</dbReference>
<dbReference type="PANTHER" id="PTHR45588">
    <property type="entry name" value="TPR DOMAIN-CONTAINING PROTEIN"/>
    <property type="match status" value="1"/>
</dbReference>
<reference evidence="2 3" key="1">
    <citation type="submission" date="2022-10" db="EMBL/GenBank/DDBJ databases">
        <title>Roseococcus glaciei nov., sp. nov., isolated from glacier.</title>
        <authorList>
            <person name="Liu Q."/>
            <person name="Xin Y.-H."/>
        </authorList>
    </citation>
    <scope>NUCLEOTIDE SEQUENCE [LARGE SCALE GENOMIC DNA]</scope>
    <source>
        <strain evidence="2 3">MDT2-1-1</strain>
    </source>
</reference>
<accession>A0ABT3P091</accession>
<proteinExistence type="predicted"/>
<dbReference type="RefSeq" id="WP_301592033.1">
    <property type="nucleotide sequence ID" value="NZ_JAPFQI010000022.1"/>
</dbReference>
<feature type="signal peptide" evidence="1">
    <location>
        <begin position="1"/>
        <end position="24"/>
    </location>
</feature>
<keyword evidence="1" id="KW-0732">Signal</keyword>
<evidence type="ECO:0000256" key="1">
    <source>
        <dbReference type="SAM" id="SignalP"/>
    </source>
</evidence>
<name>A0ABT3P091_9PROT</name>
<evidence type="ECO:0000313" key="3">
    <source>
        <dbReference type="Proteomes" id="UP001526430"/>
    </source>
</evidence>
<dbReference type="InterPro" id="IPR011990">
    <property type="entry name" value="TPR-like_helical_dom_sf"/>
</dbReference>
<evidence type="ECO:0008006" key="4">
    <source>
        <dbReference type="Google" id="ProtNLM"/>
    </source>
</evidence>
<keyword evidence="3" id="KW-1185">Reference proteome</keyword>
<organism evidence="2 3">
    <name type="scientific">Sabulicella glaciei</name>
    <dbReference type="NCBI Taxonomy" id="2984948"/>
    <lineage>
        <taxon>Bacteria</taxon>
        <taxon>Pseudomonadati</taxon>
        <taxon>Pseudomonadota</taxon>
        <taxon>Alphaproteobacteria</taxon>
        <taxon>Acetobacterales</taxon>
        <taxon>Acetobacteraceae</taxon>
        <taxon>Sabulicella</taxon>
    </lineage>
</organism>
<evidence type="ECO:0000313" key="2">
    <source>
        <dbReference type="EMBL" id="MCW8087827.1"/>
    </source>
</evidence>
<gene>
    <name evidence="2" type="ORF">OF850_19665</name>
</gene>